<dbReference type="InterPro" id="IPR000152">
    <property type="entry name" value="EGF-type_Asp/Asn_hydroxyl_site"/>
</dbReference>
<evidence type="ECO:0000256" key="2">
    <source>
        <dbReference type="ARBA" id="ARBA00022729"/>
    </source>
</evidence>
<feature type="disulfide bond" evidence="6">
    <location>
        <begin position="551"/>
        <end position="560"/>
    </location>
</feature>
<dbReference type="SMART" id="SM00179">
    <property type="entry name" value="EGF_CA"/>
    <property type="match status" value="7"/>
</dbReference>
<dbReference type="SUPFAM" id="SSF57625">
    <property type="entry name" value="Invertebrate chitin-binding proteins"/>
    <property type="match status" value="1"/>
</dbReference>
<dbReference type="GO" id="GO:0005509">
    <property type="term" value="F:calcium ion binding"/>
    <property type="evidence" value="ECO:0007669"/>
    <property type="project" value="InterPro"/>
</dbReference>
<gene>
    <name evidence="9" type="ORF">OFUS_LOCUS841</name>
</gene>
<dbReference type="PROSITE" id="PS01186">
    <property type="entry name" value="EGF_2"/>
    <property type="match status" value="5"/>
</dbReference>
<evidence type="ECO:0000256" key="8">
    <source>
        <dbReference type="SAM" id="MobiDB-lite"/>
    </source>
</evidence>
<dbReference type="Gene3D" id="2.10.70.10">
    <property type="entry name" value="Complement Module, domain 1"/>
    <property type="match status" value="4"/>
</dbReference>
<reference evidence="9" key="1">
    <citation type="submission" date="2022-03" db="EMBL/GenBank/DDBJ databases">
        <authorList>
            <person name="Martin C."/>
        </authorList>
    </citation>
    <scope>NUCLEOTIDE SEQUENCE</scope>
</reference>
<keyword evidence="2" id="KW-0732">Signal</keyword>
<dbReference type="InterPro" id="IPR001881">
    <property type="entry name" value="EGF-like_Ca-bd_dom"/>
</dbReference>
<evidence type="ECO:0000313" key="9">
    <source>
        <dbReference type="EMBL" id="CAH1773214.1"/>
    </source>
</evidence>
<dbReference type="PROSITE" id="PS00022">
    <property type="entry name" value="EGF_1"/>
    <property type="match status" value="7"/>
</dbReference>
<dbReference type="InterPro" id="IPR051022">
    <property type="entry name" value="Notch_Cell-Fate_Det"/>
</dbReference>
<feature type="disulfide bond" evidence="7">
    <location>
        <begin position="141"/>
        <end position="168"/>
    </location>
</feature>
<evidence type="ECO:0000256" key="3">
    <source>
        <dbReference type="ARBA" id="ARBA00022737"/>
    </source>
</evidence>
<dbReference type="Gene3D" id="2.170.140.10">
    <property type="entry name" value="Chitin binding domain"/>
    <property type="match status" value="1"/>
</dbReference>
<feature type="disulfide bond" evidence="6">
    <location>
        <begin position="456"/>
        <end position="473"/>
    </location>
</feature>
<evidence type="ECO:0000256" key="6">
    <source>
        <dbReference type="PROSITE-ProRule" id="PRU00076"/>
    </source>
</evidence>
<dbReference type="SUPFAM" id="SSF57184">
    <property type="entry name" value="Growth factor receptor domain"/>
    <property type="match status" value="1"/>
</dbReference>
<evidence type="ECO:0000256" key="5">
    <source>
        <dbReference type="ARBA" id="ARBA00023180"/>
    </source>
</evidence>
<dbReference type="OrthoDB" id="430340at2759"/>
<name>A0A8J1UDN6_OWEFU</name>
<feature type="disulfide bond" evidence="6">
    <location>
        <begin position="256"/>
        <end position="265"/>
    </location>
</feature>
<dbReference type="SMART" id="SM00032">
    <property type="entry name" value="CCP"/>
    <property type="match status" value="4"/>
</dbReference>
<evidence type="ECO:0000256" key="7">
    <source>
        <dbReference type="PROSITE-ProRule" id="PRU00302"/>
    </source>
</evidence>
<dbReference type="CDD" id="cd00054">
    <property type="entry name" value="EGF_CA"/>
    <property type="match status" value="6"/>
</dbReference>
<feature type="region of interest" description="Disordered" evidence="8">
    <location>
        <begin position="92"/>
        <end position="130"/>
    </location>
</feature>
<feature type="disulfide bond" evidence="7">
    <location>
        <begin position="201"/>
        <end position="228"/>
    </location>
</feature>
<feature type="disulfide bond" evidence="6">
    <location>
        <begin position="396"/>
        <end position="405"/>
    </location>
</feature>
<dbReference type="PROSITE" id="PS50940">
    <property type="entry name" value="CHIT_BIND_II"/>
    <property type="match status" value="1"/>
</dbReference>
<protein>
    <submittedName>
        <fullName evidence="9">Uncharacterized protein</fullName>
    </submittedName>
</protein>
<comment type="caution">
    <text evidence="9">The sequence shown here is derived from an EMBL/GenBank/DDBJ whole genome shotgun (WGS) entry which is preliminary data.</text>
</comment>
<dbReference type="SMART" id="SM00494">
    <property type="entry name" value="ChtBD2"/>
    <property type="match status" value="1"/>
</dbReference>
<dbReference type="FunFam" id="2.10.25.10:FF:000255">
    <property type="entry name" value="Sushi, nidogen and EGF-like domains 1"/>
    <property type="match status" value="1"/>
</dbReference>
<feature type="disulfide bond" evidence="7">
    <location>
        <begin position="66"/>
        <end position="93"/>
    </location>
</feature>
<dbReference type="InterPro" id="IPR009030">
    <property type="entry name" value="Growth_fac_rcpt_cys_sf"/>
</dbReference>
<keyword evidence="5" id="KW-0325">Glycoprotein</keyword>
<dbReference type="InterPro" id="IPR035976">
    <property type="entry name" value="Sushi/SCR/CCP_sf"/>
</dbReference>
<dbReference type="EMBL" id="CAIIXF020000001">
    <property type="protein sequence ID" value="CAH1773214.1"/>
    <property type="molecule type" value="Genomic_DNA"/>
</dbReference>
<proteinExistence type="predicted"/>
<feature type="disulfide bond" evidence="6">
    <location>
        <begin position="435"/>
        <end position="444"/>
    </location>
</feature>
<dbReference type="GO" id="GO:0008061">
    <property type="term" value="F:chitin binding"/>
    <property type="evidence" value="ECO:0007669"/>
    <property type="project" value="InterPro"/>
</dbReference>
<keyword evidence="10" id="KW-1185">Reference proteome</keyword>
<dbReference type="GO" id="GO:0005576">
    <property type="term" value="C:extracellular region"/>
    <property type="evidence" value="ECO:0007669"/>
    <property type="project" value="InterPro"/>
</dbReference>
<feature type="disulfide bond" evidence="6">
    <location>
        <begin position="357"/>
        <end position="366"/>
    </location>
</feature>
<organism evidence="9 10">
    <name type="scientific">Owenia fusiformis</name>
    <name type="common">Polychaete worm</name>
    <dbReference type="NCBI Taxonomy" id="6347"/>
    <lineage>
        <taxon>Eukaryota</taxon>
        <taxon>Metazoa</taxon>
        <taxon>Spiralia</taxon>
        <taxon>Lophotrochozoa</taxon>
        <taxon>Annelida</taxon>
        <taxon>Polychaeta</taxon>
        <taxon>Sedentaria</taxon>
        <taxon>Canalipalpata</taxon>
        <taxon>Sabellida</taxon>
        <taxon>Oweniida</taxon>
        <taxon>Oweniidae</taxon>
        <taxon>Owenia</taxon>
    </lineage>
</organism>
<dbReference type="InterPro" id="IPR036508">
    <property type="entry name" value="Chitin-bd_dom_sf"/>
</dbReference>
<dbReference type="InterPro" id="IPR000742">
    <property type="entry name" value="EGF"/>
</dbReference>
<dbReference type="InterPro" id="IPR000436">
    <property type="entry name" value="Sushi_SCR_CCP_dom"/>
</dbReference>
<keyword evidence="4 6" id="KW-1015">Disulfide bond</keyword>
<keyword evidence="3" id="KW-0677">Repeat</keyword>
<feature type="disulfide bond" evidence="7">
    <location>
        <begin position="299"/>
        <end position="326"/>
    </location>
</feature>
<comment type="caution">
    <text evidence="6">Lacks conserved residue(s) required for the propagation of feature annotation.</text>
</comment>
<dbReference type="PANTHER" id="PTHR24049">
    <property type="entry name" value="CRUMBS FAMILY MEMBER"/>
    <property type="match status" value="1"/>
</dbReference>
<evidence type="ECO:0000313" key="10">
    <source>
        <dbReference type="Proteomes" id="UP000749559"/>
    </source>
</evidence>
<dbReference type="SUPFAM" id="SSF57196">
    <property type="entry name" value="EGF/Laminin"/>
    <property type="match status" value="4"/>
</dbReference>
<feature type="compositionally biased region" description="Basic and acidic residues" evidence="8">
    <location>
        <begin position="94"/>
        <end position="110"/>
    </location>
</feature>
<sequence>MVHFNKDMRCLAVRCVVGYTLLALGLGVSIRSAETDEHCPPISAPASGRMVGKDADKMYGMVFFECKDGYKLIGTPVRVCQIDRTWTGSQPICKPDRDAKPAGIKKKNEPKTCQPSLKDPEHGKVNGPRAPTAGAKAEFSCGDGFELDGQDVIECGENGKWKDAFPTCKPVECRKLRPPDAGDIEYDADPIGINAKAKYLCDPGFKLVGPGVRTCERDGSWSGNSPNCEAIDYCASKPCGNGGSCLKQEQGFICTCNEGFRGDKCEERIQCNEAPSPVNGFKLESGAGNFVGNMVTFGCNKGFNLKGSEKRTCQSTGEWDGIAATCSKEDFCGVMPCENGGKCVNSQETPVGYTCTCLAGFEGDRCQTKTSVCASKPCKNQGECVEIGEQDFKCTCPRDYGGTLCEIQLLPCDHHPCLNGGSCINTQTGGFVCKCPDDLRGERCETRYNPCMSFPCLHDGKCLVGNYPEGFICECPTGFQGVHCDYNVDFCKANPCQNGGICKSGFDSFQCICRPGYGGEICSTVIDHCAAGACLNGGMCQNGEDSFLCSCKPGFHGQRCENGFTCPDEYGTFPDPADCSRYFHCSTQVAYHKNCPAGLHFSPKLLTCDWPNEAGCE</sequence>
<dbReference type="AlphaFoldDB" id="A0A8J1UDN6"/>
<evidence type="ECO:0000256" key="4">
    <source>
        <dbReference type="ARBA" id="ARBA00023157"/>
    </source>
</evidence>
<dbReference type="Gene3D" id="2.10.25.10">
    <property type="entry name" value="Laminin"/>
    <property type="match status" value="7"/>
</dbReference>
<keyword evidence="7" id="KW-0768">Sushi</keyword>
<dbReference type="Proteomes" id="UP000749559">
    <property type="component" value="Unassembled WGS sequence"/>
</dbReference>
<dbReference type="CDD" id="cd00033">
    <property type="entry name" value="CCP"/>
    <property type="match status" value="4"/>
</dbReference>
<dbReference type="SUPFAM" id="SSF57535">
    <property type="entry name" value="Complement control module/SCR domain"/>
    <property type="match status" value="4"/>
</dbReference>
<feature type="disulfide bond" evidence="6">
    <location>
        <begin position="513"/>
        <end position="522"/>
    </location>
</feature>
<dbReference type="Pfam" id="PF01607">
    <property type="entry name" value="CBM_14"/>
    <property type="match status" value="1"/>
</dbReference>
<dbReference type="Pfam" id="PF00084">
    <property type="entry name" value="Sushi"/>
    <property type="match status" value="4"/>
</dbReference>
<feature type="disulfide bond" evidence="6">
    <location>
        <begin position="475"/>
        <end position="484"/>
    </location>
</feature>
<dbReference type="SMART" id="SM00181">
    <property type="entry name" value="EGF"/>
    <property type="match status" value="7"/>
</dbReference>
<dbReference type="PANTHER" id="PTHR24049:SF22">
    <property type="entry name" value="DROSOPHILA CRUMBS HOMOLOG"/>
    <property type="match status" value="1"/>
</dbReference>
<accession>A0A8J1UDN6</accession>
<dbReference type="FunFam" id="2.10.25.10:FF:000066">
    <property type="entry name" value="FAT atypical cadherin 4"/>
    <property type="match status" value="2"/>
</dbReference>
<dbReference type="FunFam" id="2.10.25.10:FF:000012">
    <property type="entry name" value="Delta-like protein"/>
    <property type="match status" value="1"/>
</dbReference>
<keyword evidence="1 6" id="KW-0245">EGF-like domain</keyword>
<dbReference type="InterPro" id="IPR002557">
    <property type="entry name" value="Chitin-bd_dom"/>
</dbReference>
<dbReference type="PROSITE" id="PS50923">
    <property type="entry name" value="SUSHI"/>
    <property type="match status" value="4"/>
</dbReference>
<dbReference type="PROSITE" id="PS00010">
    <property type="entry name" value="ASX_HYDROXYL"/>
    <property type="match status" value="1"/>
</dbReference>
<dbReference type="Pfam" id="PF00008">
    <property type="entry name" value="EGF"/>
    <property type="match status" value="7"/>
</dbReference>
<dbReference type="PROSITE" id="PS50026">
    <property type="entry name" value="EGF_3"/>
    <property type="match status" value="7"/>
</dbReference>
<evidence type="ECO:0000256" key="1">
    <source>
        <dbReference type="ARBA" id="ARBA00022536"/>
    </source>
</evidence>